<dbReference type="Pfam" id="PF01464">
    <property type="entry name" value="SLT"/>
    <property type="match status" value="1"/>
</dbReference>
<evidence type="ECO:0000256" key="1">
    <source>
        <dbReference type="ARBA" id="ARBA00009387"/>
    </source>
</evidence>
<dbReference type="InterPro" id="IPR023346">
    <property type="entry name" value="Lysozyme-like_dom_sf"/>
</dbReference>
<accession>A0A4R5QFL5</accession>
<keyword evidence="4" id="KW-1185">Reference proteome</keyword>
<protein>
    <submittedName>
        <fullName evidence="3">Lytic transglycosylase</fullName>
    </submittedName>
</protein>
<proteinExistence type="inferred from homology"/>
<dbReference type="Proteomes" id="UP000295096">
    <property type="component" value="Unassembled WGS sequence"/>
</dbReference>
<evidence type="ECO:0000313" key="3">
    <source>
        <dbReference type="EMBL" id="TDH61237.1"/>
    </source>
</evidence>
<dbReference type="Gene3D" id="1.10.530.10">
    <property type="match status" value="1"/>
</dbReference>
<comment type="caution">
    <text evidence="3">The sequence shown here is derived from an EMBL/GenBank/DDBJ whole genome shotgun (WGS) entry which is preliminary data.</text>
</comment>
<dbReference type="RefSeq" id="WP_133289977.1">
    <property type="nucleotide sequence ID" value="NZ_SMSJ01000024.1"/>
</dbReference>
<sequence>MLDLPALYAECASDVHPVTMDLVVRHESGGNPLAIYDNTARRSYRPTDVDAAMDIIATMERLGHDFDLGLGQINRRNLPRLQLSARQALDPCTNLRAASLLLSSNYAAALRAGFSSGKAALDAALKMYNTGTFSRGDAYLARYYGRVPALSSAPAQAVVVRATTHGVAATSRPRNPFAGDTTIAMDE</sequence>
<dbReference type="SUPFAM" id="SSF53955">
    <property type="entry name" value="Lysozyme-like"/>
    <property type="match status" value="1"/>
</dbReference>
<dbReference type="CDD" id="cd16892">
    <property type="entry name" value="LT_VirB1-like"/>
    <property type="match status" value="1"/>
</dbReference>
<dbReference type="AlphaFoldDB" id="A0A4R5QFL5"/>
<dbReference type="EMBL" id="SMSJ01000024">
    <property type="protein sequence ID" value="TDH61237.1"/>
    <property type="molecule type" value="Genomic_DNA"/>
</dbReference>
<gene>
    <name evidence="3" type="ORF">E2C06_17865</name>
</gene>
<dbReference type="InterPro" id="IPR008258">
    <property type="entry name" value="Transglycosylase_SLT_dom_1"/>
</dbReference>
<feature type="domain" description="Transglycosylase SLT" evidence="2">
    <location>
        <begin position="8"/>
        <end position="135"/>
    </location>
</feature>
<comment type="similarity">
    <text evidence="1">Belongs to the virb1 family.</text>
</comment>
<reference evidence="3 4" key="1">
    <citation type="journal article" date="2016" name="J. Microbiol.">
        <title>Dankookia rubra gen. nov., sp. nov., an alphaproteobacterium isolated from sediment of a shallow stream.</title>
        <authorList>
            <person name="Kim W.H."/>
            <person name="Kim D.H."/>
            <person name="Kang K."/>
            <person name="Ahn T.Y."/>
        </authorList>
    </citation>
    <scope>NUCLEOTIDE SEQUENCE [LARGE SCALE GENOMIC DNA]</scope>
    <source>
        <strain evidence="3 4">JCM30602</strain>
    </source>
</reference>
<organism evidence="3 4">
    <name type="scientific">Dankookia rubra</name>
    <dbReference type="NCBI Taxonomy" id="1442381"/>
    <lineage>
        <taxon>Bacteria</taxon>
        <taxon>Pseudomonadati</taxon>
        <taxon>Pseudomonadota</taxon>
        <taxon>Alphaproteobacteria</taxon>
        <taxon>Acetobacterales</taxon>
        <taxon>Roseomonadaceae</taxon>
        <taxon>Dankookia</taxon>
    </lineage>
</organism>
<evidence type="ECO:0000313" key="4">
    <source>
        <dbReference type="Proteomes" id="UP000295096"/>
    </source>
</evidence>
<evidence type="ECO:0000259" key="2">
    <source>
        <dbReference type="Pfam" id="PF01464"/>
    </source>
</evidence>
<name>A0A4R5QFL5_9PROT</name>
<dbReference type="OrthoDB" id="8277605at2"/>